<gene>
    <name evidence="2" type="ORF">ACFQ38_16125</name>
</gene>
<dbReference type="PROSITE" id="PS50853">
    <property type="entry name" value="FN3"/>
    <property type="match status" value="1"/>
</dbReference>
<reference evidence="3" key="1">
    <citation type="journal article" date="2019" name="Int. J. Syst. Evol. Microbiol.">
        <title>The Global Catalogue of Microorganisms (GCM) 10K type strain sequencing project: providing services to taxonomists for standard genome sequencing and annotation.</title>
        <authorList>
            <consortium name="The Broad Institute Genomics Platform"/>
            <consortium name="The Broad Institute Genome Sequencing Center for Infectious Disease"/>
            <person name="Wu L."/>
            <person name="Ma J."/>
        </authorList>
    </citation>
    <scope>NUCLEOTIDE SEQUENCE [LARGE SCALE GENOMIC DNA]</scope>
    <source>
        <strain evidence="3">CCUG 53915</strain>
    </source>
</reference>
<dbReference type="Proteomes" id="UP001597231">
    <property type="component" value="Unassembled WGS sequence"/>
</dbReference>
<feature type="domain" description="Fibronectin type-III" evidence="1">
    <location>
        <begin position="276"/>
        <end position="373"/>
    </location>
</feature>
<dbReference type="InterPro" id="IPR003961">
    <property type="entry name" value="FN3_dom"/>
</dbReference>
<organism evidence="2 3">
    <name type="scientific">Sporosarcina contaminans</name>
    <dbReference type="NCBI Taxonomy" id="633403"/>
    <lineage>
        <taxon>Bacteria</taxon>
        <taxon>Bacillati</taxon>
        <taxon>Bacillota</taxon>
        <taxon>Bacilli</taxon>
        <taxon>Bacillales</taxon>
        <taxon>Caryophanaceae</taxon>
        <taxon>Sporosarcina</taxon>
    </lineage>
</organism>
<evidence type="ECO:0000313" key="2">
    <source>
        <dbReference type="EMBL" id="MFD1206624.1"/>
    </source>
</evidence>
<protein>
    <recommendedName>
        <fullName evidence="1">Fibronectin type-III domain-containing protein</fullName>
    </recommendedName>
</protein>
<sequence>MGSQVLRFNAFHSITITIERELKNTAPTTPGAFTQPTGELEIGDSKVFSVGASSDAEGNLSKYIWEASVNGGSYSKVGETSTPSITYKIPTATSLRMRVKAADSGGLESEYRTSGSFVVTKPKYYWSKYNTVVKRIFNDDAPWSNRGNTSIRFDSPDITKGYSFNSNDNLYVPSGGRFGSDENIPQLSSAYYIYDGGKGLRKYTYYLPTTKKANEYIEVDFVGKIASDNTSTTQYERGTLVQSGIVAIEGTYPLDGRHTDGYWYVRNSRVNQSIAPPAPFTAPAPGTVLEPKQSLTLAFGASTAPSISTYEVQSRYNDGAWQNVGSHTNALTRAFTVTDDKSLTTVEFRVRAKNTSGVYSDYVYSETFTIQHNKVPTITLETENNKTLYENDTYMIKGTALEPDIGDVLIVYYRINGGTARGIETKLSDGKPVPFSEQLTFKSGKLYKGDTAITDTLRDGTPYTLEVWATDNQGGESEIETRTFYVVPNRPPSLTINPIEDVTGMIDADKITITGTSFDADDNDVIVRYRINNGINVEIHNGPVGEFSFDIPLSKLIDGENSIVVEVSDTYDFKYSRTIKLNKSANLTPLASTVMRYIIVPPSGSAQRLSLWIERDESQEVIVEISMTNGTEPEQFTRMILNDEDSKSDPEPAPIALGIVEDFWKWKADEPKEHIAIKISWTGDKPIFKVSGALLQ</sequence>
<dbReference type="InterPro" id="IPR036116">
    <property type="entry name" value="FN3_sf"/>
</dbReference>
<dbReference type="RefSeq" id="WP_381482184.1">
    <property type="nucleotide sequence ID" value="NZ_JBHTLT010000127.1"/>
</dbReference>
<accession>A0ABW3U1X9</accession>
<proteinExistence type="predicted"/>
<keyword evidence="3" id="KW-1185">Reference proteome</keyword>
<evidence type="ECO:0000313" key="3">
    <source>
        <dbReference type="Proteomes" id="UP001597231"/>
    </source>
</evidence>
<dbReference type="EMBL" id="JBHTLT010000127">
    <property type="protein sequence ID" value="MFD1206624.1"/>
    <property type="molecule type" value="Genomic_DNA"/>
</dbReference>
<dbReference type="Gene3D" id="2.60.40.10">
    <property type="entry name" value="Immunoglobulins"/>
    <property type="match status" value="2"/>
</dbReference>
<dbReference type="SUPFAM" id="SSF49265">
    <property type="entry name" value="Fibronectin type III"/>
    <property type="match status" value="1"/>
</dbReference>
<comment type="caution">
    <text evidence="2">The sequence shown here is derived from an EMBL/GenBank/DDBJ whole genome shotgun (WGS) entry which is preliminary data.</text>
</comment>
<dbReference type="InterPro" id="IPR013783">
    <property type="entry name" value="Ig-like_fold"/>
</dbReference>
<evidence type="ECO:0000259" key="1">
    <source>
        <dbReference type="PROSITE" id="PS50853"/>
    </source>
</evidence>
<name>A0ABW3U1X9_9BACL</name>